<keyword evidence="11" id="KW-0829">Tyrosine-protein kinase</keyword>
<dbReference type="InterPro" id="IPR000719">
    <property type="entry name" value="Prot_kinase_dom"/>
</dbReference>
<dbReference type="Proteomes" id="UP001174909">
    <property type="component" value="Unassembled WGS sequence"/>
</dbReference>
<keyword evidence="8 15" id="KW-0067">ATP-binding</keyword>
<dbReference type="SUPFAM" id="SSF49265">
    <property type="entry name" value="Fibronectin type III"/>
    <property type="match status" value="1"/>
</dbReference>
<evidence type="ECO:0000256" key="14">
    <source>
        <dbReference type="ARBA" id="ARBA00051243"/>
    </source>
</evidence>
<feature type="region of interest" description="Disordered" evidence="16">
    <location>
        <begin position="736"/>
        <end position="780"/>
    </location>
</feature>
<keyword evidence="4 17" id="KW-0812">Transmembrane</keyword>
<dbReference type="Gene3D" id="1.10.510.10">
    <property type="entry name" value="Transferase(Phosphotransferase) domain 1"/>
    <property type="match status" value="1"/>
</dbReference>
<keyword evidence="7" id="KW-0418">Kinase</keyword>
<dbReference type="GO" id="GO:0007169">
    <property type="term" value="P:cell surface receptor protein tyrosine kinase signaling pathway"/>
    <property type="evidence" value="ECO:0007669"/>
    <property type="project" value="TreeGrafter"/>
</dbReference>
<keyword evidence="9 17" id="KW-1133">Transmembrane helix</keyword>
<dbReference type="InterPro" id="IPR050122">
    <property type="entry name" value="RTK"/>
</dbReference>
<dbReference type="SMART" id="SM00220">
    <property type="entry name" value="S_TKc"/>
    <property type="match status" value="1"/>
</dbReference>
<dbReference type="InterPro" id="IPR011009">
    <property type="entry name" value="Kinase-like_dom_sf"/>
</dbReference>
<feature type="compositionally biased region" description="Low complexity" evidence="16">
    <location>
        <begin position="754"/>
        <end position="766"/>
    </location>
</feature>
<evidence type="ECO:0000256" key="11">
    <source>
        <dbReference type="ARBA" id="ARBA00023137"/>
    </source>
</evidence>
<dbReference type="InterPro" id="IPR036116">
    <property type="entry name" value="FN3_sf"/>
</dbReference>
<evidence type="ECO:0000256" key="9">
    <source>
        <dbReference type="ARBA" id="ARBA00022989"/>
    </source>
</evidence>
<proteinExistence type="predicted"/>
<dbReference type="AlphaFoldDB" id="A0AA35XB74"/>
<protein>
    <recommendedName>
        <fullName evidence="2">receptor protein-tyrosine kinase</fullName>
        <ecNumber evidence="2">2.7.10.1</ecNumber>
    </recommendedName>
</protein>
<dbReference type="InterPro" id="IPR017441">
    <property type="entry name" value="Protein_kinase_ATP_BS"/>
</dbReference>
<keyword evidence="12 19" id="KW-0675">Receptor</keyword>
<dbReference type="InterPro" id="IPR020635">
    <property type="entry name" value="Tyr_kinase_cat_dom"/>
</dbReference>
<organism evidence="19 20">
    <name type="scientific">Geodia barretti</name>
    <name type="common">Barrett's horny sponge</name>
    <dbReference type="NCBI Taxonomy" id="519541"/>
    <lineage>
        <taxon>Eukaryota</taxon>
        <taxon>Metazoa</taxon>
        <taxon>Porifera</taxon>
        <taxon>Demospongiae</taxon>
        <taxon>Heteroscleromorpha</taxon>
        <taxon>Tetractinellida</taxon>
        <taxon>Astrophorina</taxon>
        <taxon>Geodiidae</taxon>
        <taxon>Geodia</taxon>
    </lineage>
</organism>
<dbReference type="GO" id="GO:0043235">
    <property type="term" value="C:receptor complex"/>
    <property type="evidence" value="ECO:0007669"/>
    <property type="project" value="TreeGrafter"/>
</dbReference>
<feature type="binding site" evidence="15">
    <location>
        <position position="425"/>
    </location>
    <ligand>
        <name>ATP</name>
        <dbReference type="ChEBI" id="CHEBI:30616"/>
    </ligand>
</feature>
<gene>
    <name evidence="19" type="ORF">GBAR_LOCUS25467</name>
</gene>
<dbReference type="PROSITE" id="PS50011">
    <property type="entry name" value="PROTEIN_KINASE_DOM"/>
    <property type="match status" value="1"/>
</dbReference>
<evidence type="ECO:0000256" key="3">
    <source>
        <dbReference type="ARBA" id="ARBA00022679"/>
    </source>
</evidence>
<evidence type="ECO:0000256" key="2">
    <source>
        <dbReference type="ARBA" id="ARBA00011902"/>
    </source>
</evidence>
<comment type="subcellular location">
    <subcellularLocation>
        <location evidence="1">Membrane</location>
        <topology evidence="1">Single-pass type I membrane protein</topology>
    </subcellularLocation>
</comment>
<keyword evidence="10 17" id="KW-0472">Membrane</keyword>
<dbReference type="EMBL" id="CASHTH010003527">
    <property type="protein sequence ID" value="CAI8046076.1"/>
    <property type="molecule type" value="Genomic_DNA"/>
</dbReference>
<sequence>MSNSLTVSDNETGSGVFLLDYNVVIEVCTRRWGADSSEECKEERKYLSTVAHLEKPMAVTHCVPHWNGLDFDFTIHWTVQEFVAYGNEIFRGFLVVIEDRIAKRFIRSNDVNKIANQTEYSYKWFNLPPLEKDTTYKFTVSIQWQSSDSYKQPSVFDASCTRPAVPPPSSPVLDVRLSEFEFSEETMEVQFRVEWNPPTTPNGQITHYLACLGGRNIPNFEEGPGDVKDGNDTTCQNIDKEKRSFVWKTRLPRPDCIYFQMRAHTKLTGAGSWSEAVIISDKDISKTNTCSTPPSFEPLQAQRESPESSATYVPVLGGLGAVIGLTLLALLVALTVVCGRIRRRKRRIQHVLARQMSDEMDLMFTGGAKKSLSSRKELLITADEWEIPPEQVIVEGNIGEGAFGEVLKGAVKGPLSNPKVPRALKSSICIPVAIKMLKTSAKGGERRDFLSEIEMMKKVSAGQNPHVVSMVGCVTVQEPLSLITEFVPYGNLLQYLRTNQRLYTDRTEGDEEDMTTTYTDLGNIISTDLISFAYQIASGMEYLSSLGIVHRDVACRNILVGEDKVLKITDLGMSRETDEVYVQKTKGRVPLKWMAVESIITREFTSASDVWAYGVVLWEIGTLGGFPYPTIQNEDLLPLLKRGYRLEKPDNCSSDVYAIMLECWQEDPGKRPTFTGLRARFDSMLLAEKKDTYIDLQIDASKPYYNPDLASDAEILDNLLNAGKLAPNTGKMVSATSPFHLRGISPPHSDFTDSPASQRSPRSQSPVQLPEKPPGGASLQPQVKEQKNVYVDNPSVAQHNELQVTLRDRSPATGQGGARPASLQLVTGNRNVYVDTPSGRRSVHVTSPPDWSSSGYYQVSENVPVAGINLNGAGGWGGVDGGANETEGQGGNSTMPEILISLT</sequence>
<keyword evidence="20" id="KW-1185">Reference proteome</keyword>
<evidence type="ECO:0000256" key="1">
    <source>
        <dbReference type="ARBA" id="ARBA00004479"/>
    </source>
</evidence>
<dbReference type="GO" id="GO:0004714">
    <property type="term" value="F:transmembrane receptor protein tyrosine kinase activity"/>
    <property type="evidence" value="ECO:0007669"/>
    <property type="project" value="UniProtKB-EC"/>
</dbReference>
<dbReference type="FunFam" id="1.10.510.10:FF:000190">
    <property type="entry name" value="Proto-oncogene tyrosine-protein kinase receptor Ret"/>
    <property type="match status" value="1"/>
</dbReference>
<dbReference type="InterPro" id="IPR013783">
    <property type="entry name" value="Ig-like_fold"/>
</dbReference>
<name>A0AA35XB74_GEOBA</name>
<dbReference type="SMART" id="SM00219">
    <property type="entry name" value="TyrKc"/>
    <property type="match status" value="1"/>
</dbReference>
<dbReference type="GO" id="GO:0005886">
    <property type="term" value="C:plasma membrane"/>
    <property type="evidence" value="ECO:0007669"/>
    <property type="project" value="TreeGrafter"/>
</dbReference>
<evidence type="ECO:0000256" key="15">
    <source>
        <dbReference type="PROSITE-ProRule" id="PRU10141"/>
    </source>
</evidence>
<dbReference type="PROSITE" id="PS00107">
    <property type="entry name" value="PROTEIN_KINASE_ATP"/>
    <property type="match status" value="1"/>
</dbReference>
<evidence type="ECO:0000259" key="18">
    <source>
        <dbReference type="PROSITE" id="PS50011"/>
    </source>
</evidence>
<comment type="caution">
    <text evidence="19">The sequence shown here is derived from an EMBL/GenBank/DDBJ whole genome shotgun (WGS) entry which is preliminary data.</text>
</comment>
<feature type="domain" description="Protein kinase" evidence="18">
    <location>
        <begin position="392"/>
        <end position="685"/>
    </location>
</feature>
<evidence type="ECO:0000256" key="7">
    <source>
        <dbReference type="ARBA" id="ARBA00022777"/>
    </source>
</evidence>
<keyword evidence="5" id="KW-0732">Signal</keyword>
<keyword evidence="13" id="KW-0325">Glycoprotein</keyword>
<evidence type="ECO:0000256" key="16">
    <source>
        <dbReference type="SAM" id="MobiDB-lite"/>
    </source>
</evidence>
<accession>A0AA35XB74</accession>
<evidence type="ECO:0000256" key="4">
    <source>
        <dbReference type="ARBA" id="ARBA00022692"/>
    </source>
</evidence>
<evidence type="ECO:0000256" key="12">
    <source>
        <dbReference type="ARBA" id="ARBA00023170"/>
    </source>
</evidence>
<comment type="catalytic activity">
    <reaction evidence="14">
        <text>L-tyrosyl-[protein] + ATP = O-phospho-L-tyrosyl-[protein] + ADP + H(+)</text>
        <dbReference type="Rhea" id="RHEA:10596"/>
        <dbReference type="Rhea" id="RHEA-COMP:10136"/>
        <dbReference type="Rhea" id="RHEA-COMP:20101"/>
        <dbReference type="ChEBI" id="CHEBI:15378"/>
        <dbReference type="ChEBI" id="CHEBI:30616"/>
        <dbReference type="ChEBI" id="CHEBI:46858"/>
        <dbReference type="ChEBI" id="CHEBI:61978"/>
        <dbReference type="ChEBI" id="CHEBI:456216"/>
        <dbReference type="EC" id="2.7.10.1"/>
    </reaction>
</comment>
<evidence type="ECO:0000313" key="19">
    <source>
        <dbReference type="EMBL" id="CAI8046076.1"/>
    </source>
</evidence>
<evidence type="ECO:0000256" key="13">
    <source>
        <dbReference type="ARBA" id="ARBA00023180"/>
    </source>
</evidence>
<dbReference type="PROSITE" id="PS00109">
    <property type="entry name" value="PROTEIN_KINASE_TYR"/>
    <property type="match status" value="1"/>
</dbReference>
<dbReference type="Gene3D" id="2.60.40.10">
    <property type="entry name" value="Immunoglobulins"/>
    <property type="match status" value="1"/>
</dbReference>
<dbReference type="SUPFAM" id="SSF56112">
    <property type="entry name" value="Protein kinase-like (PK-like)"/>
    <property type="match status" value="1"/>
</dbReference>
<keyword evidence="3" id="KW-0808">Transferase</keyword>
<dbReference type="Gene3D" id="3.30.200.20">
    <property type="entry name" value="Phosphorylase Kinase, domain 1"/>
    <property type="match status" value="1"/>
</dbReference>
<evidence type="ECO:0000313" key="20">
    <source>
        <dbReference type="Proteomes" id="UP001174909"/>
    </source>
</evidence>
<keyword evidence="6 15" id="KW-0547">Nucleotide-binding</keyword>
<evidence type="ECO:0000256" key="17">
    <source>
        <dbReference type="SAM" id="Phobius"/>
    </source>
</evidence>
<dbReference type="PRINTS" id="PR00109">
    <property type="entry name" value="TYRKINASE"/>
</dbReference>
<dbReference type="EC" id="2.7.10.1" evidence="2"/>
<evidence type="ECO:0000256" key="8">
    <source>
        <dbReference type="ARBA" id="ARBA00022840"/>
    </source>
</evidence>
<feature type="transmembrane region" description="Helical" evidence="17">
    <location>
        <begin position="312"/>
        <end position="337"/>
    </location>
</feature>
<dbReference type="InterPro" id="IPR008266">
    <property type="entry name" value="Tyr_kinase_AS"/>
</dbReference>
<dbReference type="CDD" id="cd00192">
    <property type="entry name" value="PTKc"/>
    <property type="match status" value="1"/>
</dbReference>
<dbReference type="InterPro" id="IPR001245">
    <property type="entry name" value="Ser-Thr/Tyr_kinase_cat_dom"/>
</dbReference>
<reference evidence="19" key="1">
    <citation type="submission" date="2023-03" db="EMBL/GenBank/DDBJ databases">
        <authorList>
            <person name="Steffen K."/>
            <person name="Cardenas P."/>
        </authorList>
    </citation>
    <scope>NUCLEOTIDE SEQUENCE</scope>
</reference>
<evidence type="ECO:0000256" key="6">
    <source>
        <dbReference type="ARBA" id="ARBA00022741"/>
    </source>
</evidence>
<dbReference type="GO" id="GO:0005524">
    <property type="term" value="F:ATP binding"/>
    <property type="evidence" value="ECO:0007669"/>
    <property type="project" value="UniProtKB-UniRule"/>
</dbReference>
<evidence type="ECO:0000256" key="5">
    <source>
        <dbReference type="ARBA" id="ARBA00022729"/>
    </source>
</evidence>
<dbReference type="Pfam" id="PF07714">
    <property type="entry name" value="PK_Tyr_Ser-Thr"/>
    <property type="match status" value="1"/>
</dbReference>
<evidence type="ECO:0000256" key="10">
    <source>
        <dbReference type="ARBA" id="ARBA00023136"/>
    </source>
</evidence>
<dbReference type="PANTHER" id="PTHR24416">
    <property type="entry name" value="TYROSINE-PROTEIN KINASE RECEPTOR"/>
    <property type="match status" value="1"/>
</dbReference>
<dbReference type="PANTHER" id="PTHR24416:SF594">
    <property type="entry name" value="PROTEIN KINASE DOMAIN-CONTAINING PROTEIN"/>
    <property type="match status" value="1"/>
</dbReference>